<proteinExistence type="predicted"/>
<organism evidence="1">
    <name type="scientific">marine sediment metagenome</name>
    <dbReference type="NCBI Taxonomy" id="412755"/>
    <lineage>
        <taxon>unclassified sequences</taxon>
        <taxon>metagenomes</taxon>
        <taxon>ecological metagenomes</taxon>
    </lineage>
</organism>
<protein>
    <submittedName>
        <fullName evidence="1">Uncharacterized protein</fullName>
    </submittedName>
</protein>
<accession>X1IVD4</accession>
<dbReference type="EMBL" id="BARU01033670">
    <property type="protein sequence ID" value="GAH70054.1"/>
    <property type="molecule type" value="Genomic_DNA"/>
</dbReference>
<sequence length="100" mass="11024">MPEDKPIKKPEKKEFDEVESFIGESPTVTIKGRQYKVRRLGIADIFKLGRILAVGAAGMGKEIGKMELNPGMLAGLLIVSFPYAENQCIEFIASIIDVKV</sequence>
<comment type="caution">
    <text evidence="1">The sequence shown here is derived from an EMBL/GenBank/DDBJ whole genome shotgun (WGS) entry which is preliminary data.</text>
</comment>
<name>X1IVD4_9ZZZZ</name>
<gene>
    <name evidence="1" type="ORF">S03H2_52940</name>
</gene>
<reference evidence="1" key="1">
    <citation type="journal article" date="2014" name="Front. Microbiol.">
        <title>High frequency of phylogenetically diverse reductive dehalogenase-homologous genes in deep subseafloor sedimentary metagenomes.</title>
        <authorList>
            <person name="Kawai M."/>
            <person name="Futagami T."/>
            <person name="Toyoda A."/>
            <person name="Takaki Y."/>
            <person name="Nishi S."/>
            <person name="Hori S."/>
            <person name="Arai W."/>
            <person name="Tsubouchi T."/>
            <person name="Morono Y."/>
            <person name="Uchiyama I."/>
            <person name="Ito T."/>
            <person name="Fujiyama A."/>
            <person name="Inagaki F."/>
            <person name="Takami H."/>
        </authorList>
    </citation>
    <scope>NUCLEOTIDE SEQUENCE</scope>
    <source>
        <strain evidence="1">Expedition CK06-06</strain>
    </source>
</reference>
<dbReference type="AlphaFoldDB" id="X1IVD4"/>
<evidence type="ECO:0000313" key="1">
    <source>
        <dbReference type="EMBL" id="GAH70054.1"/>
    </source>
</evidence>
<feature type="non-terminal residue" evidence="1">
    <location>
        <position position="100"/>
    </location>
</feature>